<dbReference type="Pfam" id="PF01183">
    <property type="entry name" value="Glyco_hydro_25"/>
    <property type="match status" value="1"/>
</dbReference>
<name>A0A5C5RN46_9ACTN</name>
<dbReference type="Proteomes" id="UP000319792">
    <property type="component" value="Unassembled WGS sequence"/>
</dbReference>
<dbReference type="CDD" id="cd00599">
    <property type="entry name" value="GH25_muramidase"/>
    <property type="match status" value="1"/>
</dbReference>
<dbReference type="InterPro" id="IPR017853">
    <property type="entry name" value="GH"/>
</dbReference>
<sequence length="310" mass="34157">MPREYNPGAKQDWRGLLDGAIYPGGTPAPNPGGGTVTGPVFGIDVSNHQREFNFAGAAAEGYRFATHKVTEGDGYRDPFWPRARAEMAKHFPGRFGGYVFCRTNVDPQREADFMMAALGDPSIPIQIDYEDTTNGGSGADLAARVQAYRDRGARLLPVYLPRWFWAGQMRSPDLSFIRDVGLWNSNYVNGTGYGSALYDPNSAGWQGFGGVDVRILQFTEQAQVTDQRIDANAVKDTAALDRIFGTNQEDDMAFTDEDRAMLRYVYEQLGPKLPSWDNRASMGKTPDGKELTVRDGLAEMKRTIEGGGSK</sequence>
<comment type="similarity">
    <text evidence="1">Belongs to the glycosyl hydrolase 25 family.</text>
</comment>
<dbReference type="OrthoDB" id="3345404at2"/>
<reference evidence="3 4" key="1">
    <citation type="submission" date="2019-06" db="EMBL/GenBank/DDBJ databases">
        <authorList>
            <person name="Teng J.L.L."/>
            <person name="Lee H.H."/>
            <person name="Lau S.K.P."/>
            <person name="Woo P.C.Y."/>
        </authorList>
    </citation>
    <scope>NUCLEOTIDE SEQUENCE [LARGE SCALE GENOMIC DNA]</scope>
    <source>
        <strain evidence="3 4">HKU70</strain>
    </source>
</reference>
<dbReference type="PROSITE" id="PS51904">
    <property type="entry name" value="GLYCOSYL_HYDROL_F25_2"/>
    <property type="match status" value="1"/>
</dbReference>
<protein>
    <submittedName>
        <fullName evidence="3">Uncharacterized protein</fullName>
    </submittedName>
</protein>
<evidence type="ECO:0000256" key="1">
    <source>
        <dbReference type="ARBA" id="ARBA00010646"/>
    </source>
</evidence>
<dbReference type="SUPFAM" id="SSF51445">
    <property type="entry name" value="(Trans)glycosidases"/>
    <property type="match status" value="1"/>
</dbReference>
<dbReference type="GO" id="GO:0009253">
    <property type="term" value="P:peptidoglycan catabolic process"/>
    <property type="evidence" value="ECO:0007669"/>
    <property type="project" value="InterPro"/>
</dbReference>
<accession>A0A5C5RN46</accession>
<dbReference type="EMBL" id="VIGV01000003">
    <property type="protein sequence ID" value="TWS24509.1"/>
    <property type="molecule type" value="Genomic_DNA"/>
</dbReference>
<evidence type="ECO:0000313" key="3">
    <source>
        <dbReference type="EMBL" id="TWS24509.1"/>
    </source>
</evidence>
<dbReference type="InterPro" id="IPR002053">
    <property type="entry name" value="Glyco_hydro_25"/>
</dbReference>
<organism evidence="3 4">
    <name type="scientific">Tsukamurella sputi</name>
    <dbReference type="NCBI Taxonomy" id="2591848"/>
    <lineage>
        <taxon>Bacteria</taxon>
        <taxon>Bacillati</taxon>
        <taxon>Actinomycetota</taxon>
        <taxon>Actinomycetes</taxon>
        <taxon>Mycobacteriales</taxon>
        <taxon>Tsukamurellaceae</taxon>
        <taxon>Tsukamurella</taxon>
    </lineage>
</organism>
<dbReference type="GO" id="GO:0003796">
    <property type="term" value="F:lysozyme activity"/>
    <property type="evidence" value="ECO:0007669"/>
    <property type="project" value="InterPro"/>
</dbReference>
<reference evidence="3 4" key="2">
    <citation type="submission" date="2019-08" db="EMBL/GenBank/DDBJ databases">
        <title>Tsukamurella conjunctivitidis sp. nov., Tsukamurella assacharolytica sp. nov. and Tsukamurella sputae sp. nov. isolated from patients with conjunctivitis, bacteraemia (lymphoma) and respiratory infection (sputum) in Hong Kong.</title>
        <authorList>
            <person name="Fok K.M.N."/>
            <person name="Fong J.Y.H."/>
        </authorList>
    </citation>
    <scope>NUCLEOTIDE SEQUENCE [LARGE SCALE GENOMIC DNA]</scope>
    <source>
        <strain evidence="3 4">HKU70</strain>
    </source>
</reference>
<evidence type="ECO:0000256" key="2">
    <source>
        <dbReference type="SAM" id="MobiDB-lite"/>
    </source>
</evidence>
<evidence type="ECO:0000313" key="4">
    <source>
        <dbReference type="Proteomes" id="UP000319792"/>
    </source>
</evidence>
<dbReference type="GO" id="GO:0016998">
    <property type="term" value="P:cell wall macromolecule catabolic process"/>
    <property type="evidence" value="ECO:0007669"/>
    <property type="project" value="InterPro"/>
</dbReference>
<proteinExistence type="inferred from homology"/>
<comment type="caution">
    <text evidence="3">The sequence shown here is derived from an EMBL/GenBank/DDBJ whole genome shotgun (WGS) entry which is preliminary data.</text>
</comment>
<dbReference type="AlphaFoldDB" id="A0A5C5RN46"/>
<feature type="region of interest" description="Disordered" evidence="2">
    <location>
        <begin position="16"/>
        <end position="35"/>
    </location>
</feature>
<dbReference type="Gene3D" id="3.20.20.80">
    <property type="entry name" value="Glycosidases"/>
    <property type="match status" value="1"/>
</dbReference>
<keyword evidence="4" id="KW-1185">Reference proteome</keyword>
<gene>
    <name evidence="3" type="ORF">FK268_12530</name>
</gene>